<feature type="domain" description="HTH cro/C1-type" evidence="2">
    <location>
        <begin position="84"/>
        <end position="139"/>
    </location>
</feature>
<dbReference type="GO" id="GO:0003677">
    <property type="term" value="F:DNA binding"/>
    <property type="evidence" value="ECO:0007669"/>
    <property type="project" value="InterPro"/>
</dbReference>
<dbReference type="Proteomes" id="UP000239326">
    <property type="component" value="Chromosome"/>
</dbReference>
<proteinExistence type="predicted"/>
<dbReference type="EMBL" id="CP027669">
    <property type="protein sequence ID" value="AVO42387.1"/>
    <property type="molecule type" value="Genomic_DNA"/>
</dbReference>
<dbReference type="SUPFAM" id="SSF47413">
    <property type="entry name" value="lambda repressor-like DNA-binding domains"/>
    <property type="match status" value="1"/>
</dbReference>
<name>A0A2S0N2X1_9BURK</name>
<dbReference type="Pfam" id="PF13560">
    <property type="entry name" value="HTH_31"/>
    <property type="match status" value="1"/>
</dbReference>
<reference evidence="3 4" key="1">
    <citation type="submission" date="2018-03" db="EMBL/GenBank/DDBJ databases">
        <title>Genome sequencing of Simplicispira sp.</title>
        <authorList>
            <person name="Kim S.-J."/>
            <person name="Heo J."/>
            <person name="Kwon S.-W."/>
        </authorList>
    </citation>
    <scope>NUCLEOTIDE SEQUENCE [LARGE SCALE GENOMIC DNA]</scope>
    <source>
        <strain evidence="3 4">SC1-8</strain>
    </source>
</reference>
<dbReference type="InterPro" id="IPR001387">
    <property type="entry name" value="Cro/C1-type_HTH"/>
</dbReference>
<keyword evidence="1" id="KW-0175">Coiled coil</keyword>
<keyword evidence="4" id="KW-1185">Reference proteome</keyword>
<dbReference type="SMART" id="SM00530">
    <property type="entry name" value="HTH_XRE"/>
    <property type="match status" value="1"/>
</dbReference>
<evidence type="ECO:0000259" key="2">
    <source>
        <dbReference type="PROSITE" id="PS50943"/>
    </source>
</evidence>
<sequence>MSTFANSLKSEIARIARKELKDELTALRKSAGHHRSEIAGLKRDLKALQQQYKALAKGVQSAGKQAEPTQSARASRGTFDASKLAEYRAHLGVTQAQLAVLLQASSLSVYKWESGKVQPRAAQLERITALFKLGKRAALKQLDALTE</sequence>
<evidence type="ECO:0000313" key="3">
    <source>
        <dbReference type="EMBL" id="AVO42387.1"/>
    </source>
</evidence>
<accession>A0A2S0N2X1</accession>
<dbReference type="CDD" id="cd00093">
    <property type="entry name" value="HTH_XRE"/>
    <property type="match status" value="1"/>
</dbReference>
<dbReference type="KEGG" id="simp:C6571_14775"/>
<feature type="coiled-coil region" evidence="1">
    <location>
        <begin position="31"/>
        <end position="58"/>
    </location>
</feature>
<evidence type="ECO:0000256" key="1">
    <source>
        <dbReference type="SAM" id="Coils"/>
    </source>
</evidence>
<evidence type="ECO:0000313" key="4">
    <source>
        <dbReference type="Proteomes" id="UP000239326"/>
    </source>
</evidence>
<dbReference type="RefSeq" id="WP_106447364.1">
    <property type="nucleotide sequence ID" value="NZ_CP027669.1"/>
</dbReference>
<protein>
    <submittedName>
        <fullName evidence="3">Transcriptional regulator</fullName>
    </submittedName>
</protein>
<dbReference type="InterPro" id="IPR010982">
    <property type="entry name" value="Lambda_DNA-bd_dom_sf"/>
</dbReference>
<organism evidence="3 4">
    <name type="scientific">Simplicispira suum</name>
    <dbReference type="NCBI Taxonomy" id="2109915"/>
    <lineage>
        <taxon>Bacteria</taxon>
        <taxon>Pseudomonadati</taxon>
        <taxon>Pseudomonadota</taxon>
        <taxon>Betaproteobacteria</taxon>
        <taxon>Burkholderiales</taxon>
        <taxon>Comamonadaceae</taxon>
        <taxon>Simplicispira</taxon>
    </lineage>
</organism>
<dbReference type="PROSITE" id="PS50943">
    <property type="entry name" value="HTH_CROC1"/>
    <property type="match status" value="1"/>
</dbReference>
<gene>
    <name evidence="3" type="ORF">C6571_14775</name>
</gene>
<dbReference type="Gene3D" id="1.10.260.40">
    <property type="entry name" value="lambda repressor-like DNA-binding domains"/>
    <property type="match status" value="1"/>
</dbReference>
<dbReference type="AlphaFoldDB" id="A0A2S0N2X1"/>
<dbReference type="OrthoDB" id="5957380at2"/>